<sequence length="111" mass="11788">MKENNPVGGLASPMSAPPTYSPAQQIWAHSQTEVVGEDSKDSLGSPFTEVESKSSPDRIAELPAGFDAKELDATDVTPKPPQTELGVVVGEPASDLGEKTPFEPRTSTERH</sequence>
<dbReference type="InParanoid" id="A0A1Y2M0G3"/>
<dbReference type="Proteomes" id="UP000193240">
    <property type="component" value="Unassembled WGS sequence"/>
</dbReference>
<gene>
    <name evidence="2" type="ORF">B5807_05649</name>
</gene>
<proteinExistence type="predicted"/>
<feature type="compositionally biased region" description="Polar residues" evidence="1">
    <location>
        <begin position="21"/>
        <end position="33"/>
    </location>
</feature>
<organism evidence="2 3">
    <name type="scientific">Epicoccum nigrum</name>
    <name type="common">Soil fungus</name>
    <name type="synonym">Epicoccum purpurascens</name>
    <dbReference type="NCBI Taxonomy" id="105696"/>
    <lineage>
        <taxon>Eukaryota</taxon>
        <taxon>Fungi</taxon>
        <taxon>Dikarya</taxon>
        <taxon>Ascomycota</taxon>
        <taxon>Pezizomycotina</taxon>
        <taxon>Dothideomycetes</taxon>
        <taxon>Pleosporomycetidae</taxon>
        <taxon>Pleosporales</taxon>
        <taxon>Pleosporineae</taxon>
        <taxon>Didymellaceae</taxon>
        <taxon>Epicoccum</taxon>
    </lineage>
</organism>
<protein>
    <submittedName>
        <fullName evidence="2">Uncharacterized protein</fullName>
    </submittedName>
</protein>
<reference evidence="2 3" key="1">
    <citation type="journal article" date="2017" name="Genome Announc.">
        <title>Genome sequence of the saprophytic ascomycete Epicoccum nigrum ICMP 19927 strain isolated from New Zealand.</title>
        <authorList>
            <person name="Fokin M."/>
            <person name="Fleetwood D."/>
            <person name="Weir B.S."/>
            <person name="Villas-Boas S.G."/>
        </authorList>
    </citation>
    <scope>NUCLEOTIDE SEQUENCE [LARGE SCALE GENOMIC DNA]</scope>
    <source>
        <strain evidence="2 3">ICMP 19927</strain>
    </source>
</reference>
<accession>A0A1Y2M0G3</accession>
<feature type="compositionally biased region" description="Basic and acidic residues" evidence="1">
    <location>
        <begin position="50"/>
        <end position="60"/>
    </location>
</feature>
<evidence type="ECO:0000313" key="2">
    <source>
        <dbReference type="EMBL" id="OSS49279.1"/>
    </source>
</evidence>
<feature type="compositionally biased region" description="Basic and acidic residues" evidence="1">
    <location>
        <begin position="96"/>
        <end position="111"/>
    </location>
</feature>
<keyword evidence="3" id="KW-1185">Reference proteome</keyword>
<dbReference type="EMBL" id="KZ107844">
    <property type="protein sequence ID" value="OSS49279.1"/>
    <property type="molecule type" value="Genomic_DNA"/>
</dbReference>
<feature type="region of interest" description="Disordered" evidence="1">
    <location>
        <begin position="1"/>
        <end position="111"/>
    </location>
</feature>
<evidence type="ECO:0000256" key="1">
    <source>
        <dbReference type="SAM" id="MobiDB-lite"/>
    </source>
</evidence>
<dbReference type="AlphaFoldDB" id="A0A1Y2M0G3"/>
<name>A0A1Y2M0G3_EPING</name>
<evidence type="ECO:0000313" key="3">
    <source>
        <dbReference type="Proteomes" id="UP000193240"/>
    </source>
</evidence>